<evidence type="ECO:0000313" key="1">
    <source>
        <dbReference type="EMBL" id="MQT04785.1"/>
    </source>
</evidence>
<name>A0A646KRC4_STRJU</name>
<accession>A0A646KRC4</accession>
<reference evidence="1 2" key="1">
    <citation type="submission" date="2019-05" db="EMBL/GenBank/DDBJ databases">
        <title>Comparative genomics and metabolomics analyses of clavulanic acid producing Streptomyces species provides insight into specialized metabolism and evolution of beta-lactam biosynthetic gene clusters.</title>
        <authorList>
            <person name="Moore M.A."/>
            <person name="Cruz-Morales P."/>
            <person name="Barona Gomez F."/>
            <person name="Kapil T."/>
        </authorList>
    </citation>
    <scope>NUCLEOTIDE SEQUENCE [LARGE SCALE GENOMIC DNA]</scope>
    <source>
        <strain evidence="1 2">NRRL 5741</strain>
    </source>
</reference>
<comment type="caution">
    <text evidence="1">The sequence shown here is derived from an EMBL/GenBank/DDBJ whole genome shotgun (WGS) entry which is preliminary data.</text>
</comment>
<dbReference type="RefSeq" id="WP_153526102.1">
    <property type="nucleotide sequence ID" value="NZ_JBEPDZ010000019.1"/>
</dbReference>
<gene>
    <name evidence="1" type="ORF">FF041_32985</name>
</gene>
<dbReference type="EMBL" id="VCLA01000194">
    <property type="protein sequence ID" value="MQT04785.1"/>
    <property type="molecule type" value="Genomic_DNA"/>
</dbReference>
<sequence length="123" mass="13350">MAQSQFQTGEIPHGFLINEAGGLIHYKYGIVLAIPQPNQGNNAVWGDGYLSFGSDWADVRLRVALHNGTTWTVVKNWDINAAAGRLAEKLPAGTQKVSIGRVKKSATDVVDDAPVSWLLEYVS</sequence>
<dbReference type="OrthoDB" id="3871273at2"/>
<proteinExistence type="predicted"/>
<dbReference type="AlphaFoldDB" id="A0A646KRC4"/>
<keyword evidence="2" id="KW-1185">Reference proteome</keyword>
<protein>
    <submittedName>
        <fullName evidence="1">Uncharacterized protein</fullName>
    </submittedName>
</protein>
<organism evidence="1 2">
    <name type="scientific">Streptomyces jumonjinensis</name>
    <dbReference type="NCBI Taxonomy" id="1945"/>
    <lineage>
        <taxon>Bacteria</taxon>
        <taxon>Bacillati</taxon>
        <taxon>Actinomycetota</taxon>
        <taxon>Actinomycetes</taxon>
        <taxon>Kitasatosporales</taxon>
        <taxon>Streptomycetaceae</taxon>
        <taxon>Streptomyces</taxon>
    </lineage>
</organism>
<dbReference type="Proteomes" id="UP000419138">
    <property type="component" value="Unassembled WGS sequence"/>
</dbReference>
<evidence type="ECO:0000313" key="2">
    <source>
        <dbReference type="Proteomes" id="UP000419138"/>
    </source>
</evidence>